<dbReference type="Proteomes" id="UP000185841">
    <property type="component" value="Unassembled WGS sequence"/>
</dbReference>
<dbReference type="EMBL" id="FTMP01000004">
    <property type="protein sequence ID" value="SIQ48181.1"/>
    <property type="molecule type" value="Genomic_DNA"/>
</dbReference>
<accession>A0A1N6T497</accession>
<reference evidence="3 4" key="1">
    <citation type="submission" date="2017-01" db="EMBL/GenBank/DDBJ databases">
        <authorList>
            <person name="Mah S.A."/>
            <person name="Swanson W.J."/>
            <person name="Moy G.W."/>
            <person name="Vacquier V.D."/>
        </authorList>
    </citation>
    <scope>NUCLEOTIDE SEQUENCE [LARGE SCALE GENOMIC DNA]</scope>
    <source>
        <strain evidence="3 4">RU36E</strain>
    </source>
</reference>
<dbReference type="Gene3D" id="3.40.50.1820">
    <property type="entry name" value="alpha/beta hydrolase"/>
    <property type="match status" value="1"/>
</dbReference>
<dbReference type="PANTHER" id="PTHR11487:SF0">
    <property type="entry name" value="S-ACYL FATTY ACID SYNTHASE THIOESTERASE, MEDIUM CHAIN"/>
    <property type="match status" value="1"/>
</dbReference>
<comment type="similarity">
    <text evidence="1">Belongs to the thioesterase family.</text>
</comment>
<feature type="domain" description="Thioesterase" evidence="2">
    <location>
        <begin position="2"/>
        <end position="223"/>
    </location>
</feature>
<dbReference type="SUPFAM" id="SSF53474">
    <property type="entry name" value="alpha/beta-Hydrolases"/>
    <property type="match status" value="1"/>
</dbReference>
<gene>
    <name evidence="3" type="ORF">SAMN05878282_104303</name>
</gene>
<evidence type="ECO:0000313" key="4">
    <source>
        <dbReference type="Proteomes" id="UP000185841"/>
    </source>
</evidence>
<evidence type="ECO:0000256" key="1">
    <source>
        <dbReference type="ARBA" id="ARBA00007169"/>
    </source>
</evidence>
<dbReference type="InterPro" id="IPR001031">
    <property type="entry name" value="Thioesterase"/>
</dbReference>
<evidence type="ECO:0000313" key="3">
    <source>
        <dbReference type="EMBL" id="SIQ48181.1"/>
    </source>
</evidence>
<protein>
    <submittedName>
        <fullName evidence="3">Surfactin synthase thioesterase subunit</fullName>
    </submittedName>
</protein>
<sequence length="241" mass="27194">MQLFCLAHAGASAMPYARWRKRLPRWLDVCPLELPGRGAREGEPLCQDLPALLADLKQTWRRECQGPYLLWGHSLGAMLAFELAQALIGEGHEAPLALFASASRAPSQRLQAPRLTARSDGELFASLDGFARLPRELLADPLFRRELLPVLRSDFALAESYRYQRRAPLPCALHVLGARRDSLSEDDLRAWRRETRGTFTLEWLDGDHAYLRPQEEELLSLIEFHASRLLRHEAAGLPLGA</sequence>
<proteinExistence type="inferred from homology"/>
<organism evidence="3 4">
    <name type="scientific">Aquipseudomonas alcaligenes</name>
    <name type="common">Pseudomonas alcaligenes</name>
    <dbReference type="NCBI Taxonomy" id="43263"/>
    <lineage>
        <taxon>Bacteria</taxon>
        <taxon>Pseudomonadati</taxon>
        <taxon>Pseudomonadota</taxon>
        <taxon>Gammaproteobacteria</taxon>
        <taxon>Pseudomonadales</taxon>
        <taxon>Pseudomonadaceae</taxon>
        <taxon>Aquipseudomonas</taxon>
    </lineage>
</organism>
<dbReference type="InterPro" id="IPR029058">
    <property type="entry name" value="AB_hydrolase_fold"/>
</dbReference>
<name>A0A1N6T497_AQUAC</name>
<dbReference type="Pfam" id="PF00975">
    <property type="entry name" value="Thioesterase"/>
    <property type="match status" value="1"/>
</dbReference>
<evidence type="ECO:0000259" key="2">
    <source>
        <dbReference type="Pfam" id="PF00975"/>
    </source>
</evidence>
<dbReference type="AlphaFoldDB" id="A0A1N6T497"/>
<dbReference type="RefSeq" id="WP_076426671.1">
    <property type="nucleotide sequence ID" value="NZ_FTMP01000004.1"/>
</dbReference>
<dbReference type="PANTHER" id="PTHR11487">
    <property type="entry name" value="THIOESTERASE"/>
    <property type="match status" value="1"/>
</dbReference>
<dbReference type="InterPro" id="IPR012223">
    <property type="entry name" value="TEII"/>
</dbReference>
<dbReference type="GO" id="GO:0008610">
    <property type="term" value="P:lipid biosynthetic process"/>
    <property type="evidence" value="ECO:0007669"/>
    <property type="project" value="TreeGrafter"/>
</dbReference>